<evidence type="ECO:0000256" key="6">
    <source>
        <dbReference type="RuleBase" id="RU366025"/>
    </source>
</evidence>
<dbReference type="CDD" id="cd02257">
    <property type="entry name" value="Peptidase_C19"/>
    <property type="match status" value="1"/>
</dbReference>
<evidence type="ECO:0000256" key="7">
    <source>
        <dbReference type="SAM" id="MobiDB-lite"/>
    </source>
</evidence>
<dbReference type="SUPFAM" id="SSF54001">
    <property type="entry name" value="Cysteine proteinases"/>
    <property type="match status" value="1"/>
</dbReference>
<evidence type="ECO:0000256" key="3">
    <source>
        <dbReference type="ARBA" id="ARBA00022786"/>
    </source>
</evidence>
<dbReference type="HOGENOM" id="CLU_008279_7_2_1"/>
<keyword evidence="2 6" id="KW-0645">Protease</keyword>
<dbReference type="PROSITE" id="PS00972">
    <property type="entry name" value="USP_1"/>
    <property type="match status" value="1"/>
</dbReference>
<dbReference type="PANTHER" id="PTHR24006">
    <property type="entry name" value="UBIQUITIN CARBOXYL-TERMINAL HYDROLASE"/>
    <property type="match status" value="1"/>
</dbReference>
<dbReference type="InterPro" id="IPR028889">
    <property type="entry name" value="USP"/>
</dbReference>
<keyword evidence="10" id="KW-1185">Reference proteome</keyword>
<comment type="catalytic activity">
    <reaction evidence="1 6">
        <text>Thiol-dependent hydrolysis of ester, thioester, amide, peptide and isopeptide bonds formed by the C-terminal Gly of ubiquitin (a 76-residue protein attached to proteins as an intracellular targeting signal).</text>
        <dbReference type="EC" id="3.4.19.12"/>
    </reaction>
</comment>
<keyword evidence="5 6" id="KW-0788">Thiol protease</keyword>
<dbReference type="GO" id="GO:0005634">
    <property type="term" value="C:nucleus"/>
    <property type="evidence" value="ECO:0007669"/>
    <property type="project" value="TreeGrafter"/>
</dbReference>
<dbReference type="Proteomes" id="UP000054248">
    <property type="component" value="Unassembled WGS sequence"/>
</dbReference>
<evidence type="ECO:0000259" key="8">
    <source>
        <dbReference type="PROSITE" id="PS50235"/>
    </source>
</evidence>
<dbReference type="InterPro" id="IPR001394">
    <property type="entry name" value="Peptidase_C19_UCH"/>
</dbReference>
<dbReference type="GO" id="GO:0006508">
    <property type="term" value="P:proteolysis"/>
    <property type="evidence" value="ECO:0007669"/>
    <property type="project" value="UniProtKB-KW"/>
</dbReference>
<dbReference type="InterPro" id="IPR038765">
    <property type="entry name" value="Papain-like_cys_pep_sf"/>
</dbReference>
<sequence>MAPPSYAVTTRRRPNTSPSHEFGVTFSTHCHPPEYIIELATPFFPPPPSSSAESSVTTTHIITPATETPTPNSPQSTNTSASLHLTKPSQDTEESPAAVEQPPTPAIVEEQPQPHIGVAVPLEPVVAPPPKPPPSAKTAPKSWSALFVKPGASTTPKAASSAVASTSTSSEAAAQGVLLPAHSIEFRPRRPSSLSLPKIDPASLLVNPPLSILAHDTPLLHPRGLINFGNVCFANSVLQVLVYCSPFWRIFMQGLAPLFEEVGQMGAGRSQCILLEAMLSFVREFKLASEVELPKDPLPGEPGYGGKSKAKDGGKPKTVEQLRRESFNQDPFIPEFLYAAMKENKRFDNMQKGHQEDAEEFLGFLLDTLHEELIFVTERLEANPTPALSLPSPKTPRRGQRAQNGKPEGEEEEAREVQRPLSPGGSSALNGGPGEGDDGWLEVGKKNKVIATRTTKSRESVITKIFGGKLRSVLKIPGAGKTSATLEPYQPLQLDIQADNIHSIDDALRHITVPETVSVRSAKGVDVAATKQVFIDTLPPILILHIKRFIYDPSAGIIKSQKVVGYGPTLSIPQEVLPPVKRTGPPIRYQLFGVVYHHGKHATGGHYTVDVLRQDQSEWIRIDDTTIDPIKEDDVVTITHEGLKNPKAEGTKINPTTGVPDKVAYLLFYKQLL</sequence>
<keyword evidence="4 6" id="KW-0378">Hydrolase</keyword>
<evidence type="ECO:0000313" key="9">
    <source>
        <dbReference type="EMBL" id="KIO29504.1"/>
    </source>
</evidence>
<dbReference type="EMBL" id="KN822982">
    <property type="protein sequence ID" value="KIO29504.1"/>
    <property type="molecule type" value="Genomic_DNA"/>
</dbReference>
<feature type="compositionally biased region" description="Low complexity" evidence="7">
    <location>
        <begin position="50"/>
        <end position="80"/>
    </location>
</feature>
<accession>A0A0C3QPY6</accession>
<reference evidence="9 10" key="1">
    <citation type="submission" date="2014-04" db="EMBL/GenBank/DDBJ databases">
        <authorList>
            <consortium name="DOE Joint Genome Institute"/>
            <person name="Kuo A."/>
            <person name="Girlanda M."/>
            <person name="Perotto S."/>
            <person name="Kohler A."/>
            <person name="Nagy L.G."/>
            <person name="Floudas D."/>
            <person name="Copeland A."/>
            <person name="Barry K.W."/>
            <person name="Cichocki N."/>
            <person name="Veneault-Fourrey C."/>
            <person name="LaButti K."/>
            <person name="Lindquist E.A."/>
            <person name="Lipzen A."/>
            <person name="Lundell T."/>
            <person name="Morin E."/>
            <person name="Murat C."/>
            <person name="Sun H."/>
            <person name="Tunlid A."/>
            <person name="Henrissat B."/>
            <person name="Grigoriev I.V."/>
            <person name="Hibbett D.S."/>
            <person name="Martin F."/>
            <person name="Nordberg H.P."/>
            <person name="Cantor M.N."/>
            <person name="Hua S.X."/>
        </authorList>
    </citation>
    <scope>NUCLEOTIDE SEQUENCE [LARGE SCALE GENOMIC DNA]</scope>
    <source>
        <strain evidence="9 10">MUT 4182</strain>
    </source>
</reference>
<dbReference type="OrthoDB" id="429671at2759"/>
<dbReference type="PROSITE" id="PS00973">
    <property type="entry name" value="USP_2"/>
    <property type="match status" value="1"/>
</dbReference>
<evidence type="ECO:0000256" key="2">
    <source>
        <dbReference type="ARBA" id="ARBA00022670"/>
    </source>
</evidence>
<reference evidence="10" key="2">
    <citation type="submission" date="2015-01" db="EMBL/GenBank/DDBJ databases">
        <title>Evolutionary Origins and Diversification of the Mycorrhizal Mutualists.</title>
        <authorList>
            <consortium name="DOE Joint Genome Institute"/>
            <consortium name="Mycorrhizal Genomics Consortium"/>
            <person name="Kohler A."/>
            <person name="Kuo A."/>
            <person name="Nagy L.G."/>
            <person name="Floudas D."/>
            <person name="Copeland A."/>
            <person name="Barry K.W."/>
            <person name="Cichocki N."/>
            <person name="Veneault-Fourrey C."/>
            <person name="LaButti K."/>
            <person name="Lindquist E.A."/>
            <person name="Lipzen A."/>
            <person name="Lundell T."/>
            <person name="Morin E."/>
            <person name="Murat C."/>
            <person name="Riley R."/>
            <person name="Ohm R."/>
            <person name="Sun H."/>
            <person name="Tunlid A."/>
            <person name="Henrissat B."/>
            <person name="Grigoriev I.V."/>
            <person name="Hibbett D.S."/>
            <person name="Martin F."/>
        </authorList>
    </citation>
    <scope>NUCLEOTIDE SEQUENCE [LARGE SCALE GENOMIC DNA]</scope>
    <source>
        <strain evidence="10">MUT 4182</strain>
    </source>
</reference>
<keyword evidence="3 6" id="KW-0833">Ubl conjugation pathway</keyword>
<dbReference type="GO" id="GO:0016579">
    <property type="term" value="P:protein deubiquitination"/>
    <property type="evidence" value="ECO:0007669"/>
    <property type="project" value="InterPro"/>
</dbReference>
<dbReference type="GO" id="GO:0004843">
    <property type="term" value="F:cysteine-type deubiquitinase activity"/>
    <property type="evidence" value="ECO:0007669"/>
    <property type="project" value="UniProtKB-UniRule"/>
</dbReference>
<dbReference type="InterPro" id="IPR050164">
    <property type="entry name" value="Peptidase_C19"/>
</dbReference>
<feature type="region of interest" description="Disordered" evidence="7">
    <location>
        <begin position="1"/>
        <end position="25"/>
    </location>
</feature>
<feature type="compositionally biased region" description="Basic and acidic residues" evidence="7">
    <location>
        <begin position="309"/>
        <end position="318"/>
    </location>
</feature>
<dbReference type="Gene3D" id="3.90.70.10">
    <property type="entry name" value="Cysteine proteinases"/>
    <property type="match status" value="1"/>
</dbReference>
<evidence type="ECO:0000256" key="5">
    <source>
        <dbReference type="ARBA" id="ARBA00022807"/>
    </source>
</evidence>
<dbReference type="STRING" id="1051891.A0A0C3QPY6"/>
<protein>
    <recommendedName>
        <fullName evidence="6">Ubiquitin carboxyl-terminal hydrolase</fullName>
        <ecNumber evidence="6">3.4.19.12</ecNumber>
    </recommendedName>
</protein>
<feature type="domain" description="USP" evidence="8">
    <location>
        <begin position="223"/>
        <end position="672"/>
    </location>
</feature>
<dbReference type="PANTHER" id="PTHR24006:SF687">
    <property type="entry name" value="UBIQUITIN CARBOXYL-TERMINAL HYDROLASE 10"/>
    <property type="match status" value="1"/>
</dbReference>
<proteinExistence type="inferred from homology"/>
<evidence type="ECO:0000313" key="10">
    <source>
        <dbReference type="Proteomes" id="UP000054248"/>
    </source>
</evidence>
<feature type="region of interest" description="Disordered" evidence="7">
    <location>
        <begin position="294"/>
        <end position="318"/>
    </location>
</feature>
<organism evidence="9 10">
    <name type="scientific">Tulasnella calospora MUT 4182</name>
    <dbReference type="NCBI Taxonomy" id="1051891"/>
    <lineage>
        <taxon>Eukaryota</taxon>
        <taxon>Fungi</taxon>
        <taxon>Dikarya</taxon>
        <taxon>Basidiomycota</taxon>
        <taxon>Agaricomycotina</taxon>
        <taxon>Agaricomycetes</taxon>
        <taxon>Cantharellales</taxon>
        <taxon>Tulasnellaceae</taxon>
        <taxon>Tulasnella</taxon>
    </lineage>
</organism>
<dbReference type="InterPro" id="IPR018200">
    <property type="entry name" value="USP_CS"/>
</dbReference>
<gene>
    <name evidence="9" type="ORF">M407DRAFT_21403</name>
</gene>
<comment type="similarity">
    <text evidence="6">Belongs to the peptidase C19 family.</text>
</comment>
<dbReference type="EC" id="3.4.19.12" evidence="6"/>
<dbReference type="GO" id="GO:0005829">
    <property type="term" value="C:cytosol"/>
    <property type="evidence" value="ECO:0007669"/>
    <property type="project" value="TreeGrafter"/>
</dbReference>
<dbReference type="PROSITE" id="PS50235">
    <property type="entry name" value="USP_3"/>
    <property type="match status" value="1"/>
</dbReference>
<name>A0A0C3QPY6_9AGAM</name>
<evidence type="ECO:0000256" key="1">
    <source>
        <dbReference type="ARBA" id="ARBA00000707"/>
    </source>
</evidence>
<dbReference type="Pfam" id="PF00443">
    <property type="entry name" value="UCH"/>
    <property type="match status" value="1"/>
</dbReference>
<feature type="region of interest" description="Disordered" evidence="7">
    <location>
        <begin position="41"/>
        <end position="103"/>
    </location>
</feature>
<dbReference type="AlphaFoldDB" id="A0A0C3QPY6"/>
<feature type="region of interest" description="Disordered" evidence="7">
    <location>
        <begin position="384"/>
        <end position="441"/>
    </location>
</feature>
<evidence type="ECO:0000256" key="4">
    <source>
        <dbReference type="ARBA" id="ARBA00022801"/>
    </source>
</evidence>